<dbReference type="PROSITE" id="PS00028">
    <property type="entry name" value="ZINC_FINGER_C2H2_1"/>
    <property type="match status" value="2"/>
</dbReference>
<keyword evidence="7" id="KW-0539">Nucleus</keyword>
<accession>A0A7L0MVP5</accession>
<feature type="non-terminal residue" evidence="11">
    <location>
        <position position="54"/>
    </location>
</feature>
<feature type="domain" description="C2H2-type" evidence="10">
    <location>
        <begin position="1"/>
        <end position="26"/>
    </location>
</feature>
<dbReference type="PANTHER" id="PTHR23226">
    <property type="entry name" value="ZINC FINGER AND SCAN DOMAIN-CONTAINING"/>
    <property type="match status" value="1"/>
</dbReference>
<dbReference type="Proteomes" id="UP000531168">
    <property type="component" value="Unassembled WGS sequence"/>
</dbReference>
<name>A0A7L0MVP5_9PSIT</name>
<reference evidence="11 12" key="1">
    <citation type="submission" date="2019-09" db="EMBL/GenBank/DDBJ databases">
        <title>Bird 10,000 Genomes (B10K) Project - Family phase.</title>
        <authorList>
            <person name="Zhang G."/>
        </authorList>
    </citation>
    <scope>NUCLEOTIDE SEQUENCE [LARGE SCALE GENOMIC DNA]</scope>
    <source>
        <strain evidence="11">B10K-DU-001-46</strain>
        <tissue evidence="11">Muscle</tissue>
    </source>
</reference>
<comment type="similarity">
    <text evidence="2">Belongs to the krueppel C2H2-type zinc-finger protein family.</text>
</comment>
<comment type="caution">
    <text evidence="11">The sequence shown here is derived from an EMBL/GenBank/DDBJ whole genome shotgun (WGS) entry which is preliminary data.</text>
</comment>
<dbReference type="Gene3D" id="3.30.160.60">
    <property type="entry name" value="Classic Zinc Finger"/>
    <property type="match status" value="2"/>
</dbReference>
<protein>
    <submittedName>
        <fullName evidence="11">ZN570 protein</fullName>
    </submittedName>
</protein>
<dbReference type="FunFam" id="3.30.160.60:FF:002402">
    <property type="entry name" value="Zinc finger protein 347"/>
    <property type="match status" value="1"/>
</dbReference>
<evidence type="ECO:0000259" key="10">
    <source>
        <dbReference type="PROSITE" id="PS50157"/>
    </source>
</evidence>
<gene>
    <name evidence="11" type="primary">Znf570</name>
    <name evidence="11" type="ORF">AMAGUI_R07440</name>
</gene>
<dbReference type="GO" id="GO:0005634">
    <property type="term" value="C:nucleus"/>
    <property type="evidence" value="ECO:0007669"/>
    <property type="project" value="UniProtKB-SubCell"/>
</dbReference>
<dbReference type="FunFam" id="3.30.160.60:FF:001090">
    <property type="entry name" value="zinc finger protein 629 isoform X2"/>
    <property type="match status" value="1"/>
</dbReference>
<organism evidence="11 12">
    <name type="scientific">Amazona guildingii</name>
    <dbReference type="NCBI Taxonomy" id="175529"/>
    <lineage>
        <taxon>Eukaryota</taxon>
        <taxon>Metazoa</taxon>
        <taxon>Chordata</taxon>
        <taxon>Craniata</taxon>
        <taxon>Vertebrata</taxon>
        <taxon>Euteleostomi</taxon>
        <taxon>Archelosauria</taxon>
        <taxon>Archosauria</taxon>
        <taxon>Dinosauria</taxon>
        <taxon>Saurischia</taxon>
        <taxon>Theropoda</taxon>
        <taxon>Coelurosauria</taxon>
        <taxon>Aves</taxon>
        <taxon>Neognathae</taxon>
        <taxon>Neoaves</taxon>
        <taxon>Telluraves</taxon>
        <taxon>Australaves</taxon>
        <taxon>Psittaciformes</taxon>
        <taxon>Psittacidae</taxon>
        <taxon>Amazona</taxon>
    </lineage>
</organism>
<dbReference type="InterPro" id="IPR013087">
    <property type="entry name" value="Znf_C2H2_type"/>
</dbReference>
<dbReference type="EMBL" id="VXAR01015976">
    <property type="protein sequence ID" value="NXK85240.1"/>
    <property type="molecule type" value="Genomic_DNA"/>
</dbReference>
<keyword evidence="5 8" id="KW-0863">Zinc-finger</keyword>
<dbReference type="SMART" id="SM00355">
    <property type="entry name" value="ZnF_C2H2"/>
    <property type="match status" value="2"/>
</dbReference>
<evidence type="ECO:0000256" key="5">
    <source>
        <dbReference type="ARBA" id="ARBA00022771"/>
    </source>
</evidence>
<comment type="subcellular location">
    <subcellularLocation>
        <location evidence="1">Nucleus</location>
    </subcellularLocation>
</comment>
<dbReference type="Pfam" id="PF00096">
    <property type="entry name" value="zf-C2H2"/>
    <property type="match status" value="2"/>
</dbReference>
<evidence type="ECO:0000256" key="1">
    <source>
        <dbReference type="ARBA" id="ARBA00004123"/>
    </source>
</evidence>
<dbReference type="GO" id="GO:0000981">
    <property type="term" value="F:DNA-binding transcription factor activity, RNA polymerase II-specific"/>
    <property type="evidence" value="ECO:0007669"/>
    <property type="project" value="TreeGrafter"/>
</dbReference>
<dbReference type="PROSITE" id="PS50157">
    <property type="entry name" value="ZINC_FINGER_C2H2_2"/>
    <property type="match status" value="2"/>
</dbReference>
<evidence type="ECO:0000313" key="12">
    <source>
        <dbReference type="Proteomes" id="UP000531168"/>
    </source>
</evidence>
<dbReference type="GO" id="GO:0000978">
    <property type="term" value="F:RNA polymerase II cis-regulatory region sequence-specific DNA binding"/>
    <property type="evidence" value="ECO:0007669"/>
    <property type="project" value="TreeGrafter"/>
</dbReference>
<keyword evidence="4" id="KW-0677">Repeat</keyword>
<evidence type="ECO:0000256" key="7">
    <source>
        <dbReference type="ARBA" id="ARBA00023242"/>
    </source>
</evidence>
<proteinExistence type="inferred from homology"/>
<sequence>CRTCEKSFSRSSDLTRHERVHTGGKPYKCADCGKSFSENTKLVQHKRVHTGEKP</sequence>
<evidence type="ECO:0000313" key="11">
    <source>
        <dbReference type="EMBL" id="NXK85240.1"/>
    </source>
</evidence>
<dbReference type="PANTHER" id="PTHR23226:SF377">
    <property type="entry name" value="ZINC FINGER AND SCAN DOMAIN-CONTAINING PROTEIN 20"/>
    <property type="match status" value="1"/>
</dbReference>
<feature type="non-terminal residue" evidence="11">
    <location>
        <position position="1"/>
    </location>
</feature>
<evidence type="ECO:0000256" key="3">
    <source>
        <dbReference type="ARBA" id="ARBA00022723"/>
    </source>
</evidence>
<dbReference type="GO" id="GO:0008270">
    <property type="term" value="F:zinc ion binding"/>
    <property type="evidence" value="ECO:0007669"/>
    <property type="project" value="UniProtKB-KW"/>
</dbReference>
<dbReference type="SUPFAM" id="SSF57667">
    <property type="entry name" value="beta-beta-alpha zinc fingers"/>
    <property type="match status" value="1"/>
</dbReference>
<feature type="domain" description="C2H2-type" evidence="10">
    <location>
        <begin position="27"/>
        <end position="54"/>
    </location>
</feature>
<dbReference type="AlphaFoldDB" id="A0A7L0MVP5"/>
<evidence type="ECO:0000256" key="9">
    <source>
        <dbReference type="SAM" id="MobiDB-lite"/>
    </source>
</evidence>
<dbReference type="InterPro" id="IPR036236">
    <property type="entry name" value="Znf_C2H2_sf"/>
</dbReference>
<evidence type="ECO:0000256" key="8">
    <source>
        <dbReference type="PROSITE-ProRule" id="PRU00042"/>
    </source>
</evidence>
<evidence type="ECO:0000256" key="6">
    <source>
        <dbReference type="ARBA" id="ARBA00022833"/>
    </source>
</evidence>
<keyword evidence="6" id="KW-0862">Zinc</keyword>
<evidence type="ECO:0000256" key="2">
    <source>
        <dbReference type="ARBA" id="ARBA00006991"/>
    </source>
</evidence>
<keyword evidence="3" id="KW-0479">Metal-binding</keyword>
<feature type="region of interest" description="Disordered" evidence="9">
    <location>
        <begin position="1"/>
        <end position="20"/>
    </location>
</feature>
<keyword evidence="12" id="KW-1185">Reference proteome</keyword>
<evidence type="ECO:0000256" key="4">
    <source>
        <dbReference type="ARBA" id="ARBA00022737"/>
    </source>
</evidence>